<feature type="region of interest" description="Disordered" evidence="7">
    <location>
        <begin position="1"/>
        <end position="95"/>
    </location>
</feature>
<comment type="similarity">
    <text evidence="2">Belongs to the mitochondrion-specific ribosomal protein mL49 family.</text>
</comment>
<evidence type="ECO:0000256" key="1">
    <source>
        <dbReference type="ARBA" id="ARBA00004173"/>
    </source>
</evidence>
<dbReference type="GO" id="GO:0005762">
    <property type="term" value="C:mitochondrial large ribosomal subunit"/>
    <property type="evidence" value="ECO:0007669"/>
    <property type="project" value="TreeGrafter"/>
</dbReference>
<evidence type="ECO:0000256" key="4">
    <source>
        <dbReference type="ARBA" id="ARBA00023128"/>
    </source>
</evidence>
<evidence type="ECO:0000313" key="8">
    <source>
        <dbReference type="EMBL" id="CED82558.1"/>
    </source>
</evidence>
<comment type="subcellular location">
    <subcellularLocation>
        <location evidence="1">Mitochondrion</location>
    </subcellularLocation>
</comment>
<dbReference type="EMBL" id="LN483124">
    <property type="protein sequence ID" value="CED82558.1"/>
    <property type="molecule type" value="Genomic_DNA"/>
</dbReference>
<protein>
    <recommendedName>
        <fullName evidence="6">Large ribosomal subunit protein mL49</fullName>
    </recommendedName>
</protein>
<feature type="compositionally biased region" description="Basic and acidic residues" evidence="7">
    <location>
        <begin position="85"/>
        <end position="95"/>
    </location>
</feature>
<accession>A0A0F7SR67</accession>
<feature type="compositionally biased region" description="Basic and acidic residues" evidence="7">
    <location>
        <begin position="57"/>
        <end position="76"/>
    </location>
</feature>
<dbReference type="InterPro" id="IPR007740">
    <property type="entry name" value="Ribosomal_mL49"/>
</dbReference>
<name>A0A0F7SR67_PHARH</name>
<sequence length="220" mass="25127">MFRSTLRPTLSRSFSTTPSVSYPRAPLYPPFQTTTAPRKLDARLRSLQDPLSPTKPRVSDPPRPDRKYPSELDQPLRKYAKPQRSKWDGPESDVRDFKGGKWAGKEGFLADPQFEGVENIIEQRGGLRKIKPSQVFVGRAKVSGFVPIYVDKRRTQPFTIIKQIQGDPKALLSPLLKYLTLKRPDHRRGAEGRIRPVTGEIEIKGAWKEEVREYLLSQGF</sequence>
<feature type="compositionally biased region" description="Polar residues" evidence="7">
    <location>
        <begin position="1"/>
        <end position="20"/>
    </location>
</feature>
<dbReference type="AlphaFoldDB" id="A0A0F7SR67"/>
<keyword evidence="3 8" id="KW-0689">Ribosomal protein</keyword>
<dbReference type="PANTHER" id="PTHR13477:SF0">
    <property type="entry name" value="LARGE RIBOSOMAL SUBUNIT PROTEIN ML49"/>
    <property type="match status" value="1"/>
</dbReference>
<dbReference type="Pfam" id="PF05046">
    <property type="entry name" value="Img2"/>
    <property type="match status" value="1"/>
</dbReference>
<dbReference type="PANTHER" id="PTHR13477">
    <property type="entry name" value="MITOCHONDRIAL 39S RIBOSOMAL PROTEIN L49"/>
    <property type="match status" value="1"/>
</dbReference>
<keyword evidence="5" id="KW-0687">Ribonucleoprotein</keyword>
<evidence type="ECO:0000256" key="7">
    <source>
        <dbReference type="SAM" id="MobiDB-lite"/>
    </source>
</evidence>
<dbReference type="Gene3D" id="3.30.780.10">
    <property type="entry name" value="SUI1-like domain"/>
    <property type="match status" value="1"/>
</dbReference>
<evidence type="ECO:0000256" key="6">
    <source>
        <dbReference type="ARBA" id="ARBA00035191"/>
    </source>
</evidence>
<evidence type="ECO:0000256" key="5">
    <source>
        <dbReference type="ARBA" id="ARBA00023274"/>
    </source>
</evidence>
<dbReference type="GO" id="GO:0006412">
    <property type="term" value="P:translation"/>
    <property type="evidence" value="ECO:0007669"/>
    <property type="project" value="InterPro"/>
</dbReference>
<dbReference type="GO" id="GO:0003735">
    <property type="term" value="F:structural constituent of ribosome"/>
    <property type="evidence" value="ECO:0007669"/>
    <property type="project" value="InterPro"/>
</dbReference>
<organism evidence="8">
    <name type="scientific">Phaffia rhodozyma</name>
    <name type="common">Yeast</name>
    <name type="synonym">Xanthophyllomyces dendrorhous</name>
    <dbReference type="NCBI Taxonomy" id="264483"/>
    <lineage>
        <taxon>Eukaryota</taxon>
        <taxon>Fungi</taxon>
        <taxon>Dikarya</taxon>
        <taxon>Basidiomycota</taxon>
        <taxon>Agaricomycotina</taxon>
        <taxon>Tremellomycetes</taxon>
        <taxon>Cystofilobasidiales</taxon>
        <taxon>Mrakiaceae</taxon>
        <taxon>Phaffia</taxon>
    </lineage>
</organism>
<evidence type="ECO:0000256" key="2">
    <source>
        <dbReference type="ARBA" id="ARBA00005677"/>
    </source>
</evidence>
<keyword evidence="4" id="KW-0496">Mitochondrion</keyword>
<reference evidence="8" key="1">
    <citation type="submission" date="2014-08" db="EMBL/GenBank/DDBJ databases">
        <authorList>
            <person name="Sharma Rahul"/>
            <person name="Thines Marco"/>
        </authorList>
    </citation>
    <scope>NUCLEOTIDE SEQUENCE</scope>
</reference>
<evidence type="ECO:0000256" key="3">
    <source>
        <dbReference type="ARBA" id="ARBA00022980"/>
    </source>
</evidence>
<proteinExistence type="inferred from homology"/>